<dbReference type="Proteomes" id="UP000274661">
    <property type="component" value="Unassembled WGS sequence"/>
</dbReference>
<name>A0A3R9Y6W8_9SPHN</name>
<evidence type="ECO:0000259" key="5">
    <source>
        <dbReference type="PROSITE" id="PS50111"/>
    </source>
</evidence>
<evidence type="ECO:0000256" key="1">
    <source>
        <dbReference type="ARBA" id="ARBA00023224"/>
    </source>
</evidence>
<evidence type="ECO:0000256" key="2">
    <source>
        <dbReference type="ARBA" id="ARBA00029447"/>
    </source>
</evidence>
<dbReference type="Pfam" id="PF00015">
    <property type="entry name" value="MCPsignal"/>
    <property type="match status" value="1"/>
</dbReference>
<evidence type="ECO:0000256" key="3">
    <source>
        <dbReference type="PROSITE-ProRule" id="PRU00284"/>
    </source>
</evidence>
<evidence type="ECO:0000313" key="7">
    <source>
        <dbReference type="EMBL" id="RST31467.1"/>
    </source>
</evidence>
<dbReference type="AlphaFoldDB" id="A0A3R9Y6W8"/>
<dbReference type="PROSITE" id="PS50885">
    <property type="entry name" value="HAMP"/>
    <property type="match status" value="1"/>
</dbReference>
<dbReference type="GO" id="GO:0016020">
    <property type="term" value="C:membrane"/>
    <property type="evidence" value="ECO:0007669"/>
    <property type="project" value="InterPro"/>
</dbReference>
<dbReference type="PANTHER" id="PTHR32089:SF112">
    <property type="entry name" value="LYSOZYME-LIKE PROTEIN-RELATED"/>
    <property type="match status" value="1"/>
</dbReference>
<protein>
    <recommendedName>
        <fullName evidence="9">Methyl-accepting chemotaxis protein</fullName>
    </recommendedName>
</protein>
<dbReference type="Gene3D" id="6.10.340.10">
    <property type="match status" value="1"/>
</dbReference>
<dbReference type="GO" id="GO:0007165">
    <property type="term" value="P:signal transduction"/>
    <property type="evidence" value="ECO:0007669"/>
    <property type="project" value="UniProtKB-KW"/>
</dbReference>
<comment type="similarity">
    <text evidence="2">Belongs to the methyl-accepting chemotaxis (MCP) protein family.</text>
</comment>
<evidence type="ECO:0008006" key="9">
    <source>
        <dbReference type="Google" id="ProtNLM"/>
    </source>
</evidence>
<dbReference type="SUPFAM" id="SSF58104">
    <property type="entry name" value="Methyl-accepting chemotaxis protein (MCP) signaling domain"/>
    <property type="match status" value="1"/>
</dbReference>
<reference evidence="7 8" key="1">
    <citation type="submission" date="2018-12" db="EMBL/GenBank/DDBJ databases">
        <title>Sphingomonas sp. HMF7854 Genome sequencing and assembly.</title>
        <authorList>
            <person name="Cha I."/>
            <person name="Kang H."/>
            <person name="Kim H."/>
            <person name="Kang J."/>
            <person name="Joh K."/>
        </authorList>
    </citation>
    <scope>NUCLEOTIDE SEQUENCE [LARGE SCALE GENOMIC DNA]</scope>
    <source>
        <strain evidence="7 8">HMF7854</strain>
    </source>
</reference>
<dbReference type="RefSeq" id="WP_126719295.1">
    <property type="nucleotide sequence ID" value="NZ_RWJF01000001.1"/>
</dbReference>
<dbReference type="Pfam" id="PF00672">
    <property type="entry name" value="HAMP"/>
    <property type="match status" value="1"/>
</dbReference>
<sequence>MSIAARIQRWSLLLCLAFVVSAMAGLLVTARLVAAEQRLLLTATALRSHVEADMLHDELRGHVYAALYARSVGDAATVATHRDDSREDARQFRGLLQRLAGLDLPPAASTDLASVRGGALTYVASAERVVALAARGDPNARRQLPEFERQFRALEQSMAVVSNRLELALRGEQRALTFWQRLWFAMFGIGTLVGLALLRAFRRLLFERVIAPLAELRLALSRLGAGTQPVSVECATRDDEIGELARGLVDFDHTLAKVRQAEADRRAVQEQLEADRRAQAEERERVRLEAEERRRSELGAMAASLEDRVLATVQQLRTAAAALQRTSKRMKASVIETRGDIVGAEGATEETAGNVTVAGSAAEEMSRAIAEISVRTNSSAEAAKRMAERSHTAGGEMRGLDEAMSRISDVSALISSIAQRTNLLALNASIEAARAGKAGTGFAVVAGEIKGLAARTAEATREITANLEDVRLKASSVGGALESVGAAVHDVEGAASSIAISIKQQSSATDEISDSIQRTISTTQGLLASMSGLRRRAEDSNDVAQAIASAADSLEHDAEALSGEIVAMIGQIRAA</sequence>
<dbReference type="OrthoDB" id="5292010at2"/>
<feature type="coiled-coil region" evidence="4">
    <location>
        <begin position="258"/>
        <end position="308"/>
    </location>
</feature>
<dbReference type="SUPFAM" id="SSF158472">
    <property type="entry name" value="HAMP domain-like"/>
    <property type="match status" value="1"/>
</dbReference>
<dbReference type="PROSITE" id="PS50111">
    <property type="entry name" value="CHEMOTAXIS_TRANSDUC_2"/>
    <property type="match status" value="1"/>
</dbReference>
<accession>A0A3R9Y6W8</accession>
<keyword evidence="8" id="KW-1185">Reference proteome</keyword>
<comment type="caution">
    <text evidence="7">The sequence shown here is derived from an EMBL/GenBank/DDBJ whole genome shotgun (WGS) entry which is preliminary data.</text>
</comment>
<evidence type="ECO:0000313" key="8">
    <source>
        <dbReference type="Proteomes" id="UP000274661"/>
    </source>
</evidence>
<keyword evidence="1 3" id="KW-0807">Transducer</keyword>
<dbReference type="Gene3D" id="1.10.287.950">
    <property type="entry name" value="Methyl-accepting chemotaxis protein"/>
    <property type="match status" value="1"/>
</dbReference>
<dbReference type="PANTHER" id="PTHR32089">
    <property type="entry name" value="METHYL-ACCEPTING CHEMOTAXIS PROTEIN MCPB"/>
    <property type="match status" value="1"/>
</dbReference>
<feature type="domain" description="HAMP" evidence="6">
    <location>
        <begin position="207"/>
        <end position="260"/>
    </location>
</feature>
<dbReference type="InterPro" id="IPR004089">
    <property type="entry name" value="MCPsignal_dom"/>
</dbReference>
<dbReference type="SMART" id="SM00283">
    <property type="entry name" value="MA"/>
    <property type="match status" value="1"/>
</dbReference>
<evidence type="ECO:0000259" key="6">
    <source>
        <dbReference type="PROSITE" id="PS50885"/>
    </source>
</evidence>
<evidence type="ECO:0000256" key="4">
    <source>
        <dbReference type="SAM" id="Coils"/>
    </source>
</evidence>
<dbReference type="InterPro" id="IPR003660">
    <property type="entry name" value="HAMP_dom"/>
</dbReference>
<organism evidence="7 8">
    <name type="scientific">Sphingomonas ginkgonis</name>
    <dbReference type="NCBI Taxonomy" id="2315330"/>
    <lineage>
        <taxon>Bacteria</taxon>
        <taxon>Pseudomonadati</taxon>
        <taxon>Pseudomonadota</taxon>
        <taxon>Alphaproteobacteria</taxon>
        <taxon>Sphingomonadales</taxon>
        <taxon>Sphingomonadaceae</taxon>
        <taxon>Sphingomonas</taxon>
    </lineage>
</organism>
<gene>
    <name evidence="7" type="ORF">HMF7854_11925</name>
</gene>
<feature type="domain" description="Methyl-accepting transducer" evidence="5">
    <location>
        <begin position="305"/>
        <end position="555"/>
    </location>
</feature>
<dbReference type="EMBL" id="RWJF01000001">
    <property type="protein sequence ID" value="RST31467.1"/>
    <property type="molecule type" value="Genomic_DNA"/>
</dbReference>
<keyword evidence="4" id="KW-0175">Coiled coil</keyword>
<proteinExistence type="inferred from homology"/>